<dbReference type="InterPro" id="IPR005173">
    <property type="entry name" value="DMA"/>
</dbReference>
<dbReference type="OrthoDB" id="4080456at2759"/>
<dbReference type="EMBL" id="KZ819634">
    <property type="protein sequence ID" value="PWN93351.1"/>
    <property type="molecule type" value="Genomic_DNA"/>
</dbReference>
<reference evidence="4 5" key="1">
    <citation type="journal article" date="2018" name="Mol. Biol. Evol.">
        <title>Broad Genomic Sampling Reveals a Smut Pathogenic Ancestry of the Fungal Clade Ustilaginomycotina.</title>
        <authorList>
            <person name="Kijpornyongpan T."/>
            <person name="Mondo S.J."/>
            <person name="Barry K."/>
            <person name="Sandor L."/>
            <person name="Lee J."/>
            <person name="Lipzen A."/>
            <person name="Pangilinan J."/>
            <person name="LaButti K."/>
            <person name="Hainaut M."/>
            <person name="Henrissat B."/>
            <person name="Grigoriev I.V."/>
            <person name="Spatafora J.W."/>
            <person name="Aime M.C."/>
        </authorList>
    </citation>
    <scope>NUCLEOTIDE SEQUENCE [LARGE SCALE GENOMIC DNA]</scope>
    <source>
        <strain evidence="4 5">MCA 4198</strain>
    </source>
</reference>
<dbReference type="InterPro" id="IPR036063">
    <property type="entry name" value="Smr_dom_sf"/>
</dbReference>
<dbReference type="PROSITE" id="PS50828">
    <property type="entry name" value="SMR"/>
    <property type="match status" value="1"/>
</dbReference>
<feature type="region of interest" description="Disordered" evidence="2">
    <location>
        <begin position="244"/>
        <end position="275"/>
    </location>
</feature>
<feature type="compositionally biased region" description="Polar residues" evidence="2">
    <location>
        <begin position="517"/>
        <end position="532"/>
    </location>
</feature>
<evidence type="ECO:0000256" key="1">
    <source>
        <dbReference type="ARBA" id="ARBA00006834"/>
    </source>
</evidence>
<evidence type="ECO:0000259" key="3">
    <source>
        <dbReference type="PROSITE" id="PS50828"/>
    </source>
</evidence>
<dbReference type="SUPFAM" id="SSF160443">
    <property type="entry name" value="SMR domain-like"/>
    <property type="match status" value="1"/>
</dbReference>
<name>A0A316YVZ1_9BASI</name>
<dbReference type="GO" id="GO:0004519">
    <property type="term" value="F:endonuclease activity"/>
    <property type="evidence" value="ECO:0007669"/>
    <property type="project" value="TreeGrafter"/>
</dbReference>
<dbReference type="GeneID" id="37042386"/>
<dbReference type="STRING" id="215250.A0A316YVZ1"/>
<dbReference type="GO" id="GO:0005634">
    <property type="term" value="C:nucleus"/>
    <property type="evidence" value="ECO:0007669"/>
    <property type="project" value="TreeGrafter"/>
</dbReference>
<dbReference type="PANTHER" id="PTHR46535:SF1">
    <property type="entry name" value="NEDD4-BINDING PROTEIN 2"/>
    <property type="match status" value="1"/>
</dbReference>
<dbReference type="InParanoid" id="A0A316YVZ1"/>
<feature type="compositionally biased region" description="Basic residues" evidence="2">
    <location>
        <begin position="247"/>
        <end position="261"/>
    </location>
</feature>
<accession>A0A316YVZ1</accession>
<feature type="region of interest" description="Disordered" evidence="2">
    <location>
        <begin position="490"/>
        <end position="532"/>
    </location>
</feature>
<dbReference type="PANTHER" id="PTHR46535">
    <property type="entry name" value="NEDD4-BINDING PROTEIN 2"/>
    <property type="match status" value="1"/>
</dbReference>
<proteinExistence type="inferred from homology"/>
<dbReference type="Proteomes" id="UP000245768">
    <property type="component" value="Unassembled WGS sequence"/>
</dbReference>
<dbReference type="RefSeq" id="XP_025380549.1">
    <property type="nucleotide sequence ID" value="XM_025520470.1"/>
</dbReference>
<dbReference type="SMART" id="SM00463">
    <property type="entry name" value="SMR"/>
    <property type="match status" value="1"/>
</dbReference>
<gene>
    <name evidence="4" type="ORF">FA10DRAFT_264011</name>
</gene>
<comment type="similarity">
    <text evidence="1">Belongs to the DMRT family.</text>
</comment>
<dbReference type="Pfam" id="PF03474">
    <property type="entry name" value="DMA"/>
    <property type="match status" value="1"/>
</dbReference>
<keyword evidence="5" id="KW-1185">Reference proteome</keyword>
<dbReference type="AlphaFoldDB" id="A0A316YVZ1"/>
<dbReference type="Gene3D" id="3.30.1370.110">
    <property type="match status" value="1"/>
</dbReference>
<feature type="region of interest" description="Disordered" evidence="2">
    <location>
        <begin position="111"/>
        <end position="135"/>
    </location>
</feature>
<protein>
    <recommendedName>
        <fullName evidence="3">Smr domain-containing protein</fullName>
    </recommendedName>
</protein>
<organism evidence="4 5">
    <name type="scientific">Acaromyces ingoldii</name>
    <dbReference type="NCBI Taxonomy" id="215250"/>
    <lineage>
        <taxon>Eukaryota</taxon>
        <taxon>Fungi</taxon>
        <taxon>Dikarya</taxon>
        <taxon>Basidiomycota</taxon>
        <taxon>Ustilaginomycotina</taxon>
        <taxon>Exobasidiomycetes</taxon>
        <taxon>Exobasidiales</taxon>
        <taxon>Cryptobasidiaceae</taxon>
        <taxon>Acaromyces</taxon>
    </lineage>
</organism>
<sequence>MTREEADRVSSWQAELEARFAPSIDPALIAALVSERGQTLEGATAVLETLSADQGEEAFRAVQHFDASGQAFEGHADEAGADADLESAQVQRALQEWSLIDKDQQPLADSLRLTDDEETEEANEEVKTKEEREAERLGKAAANDLINPIEVAAGHGDVGPPGSEVNGNGLDLLTHAFPARTPVFLEETLNECNGDVTQALDHLMVLEMVENGEASAEFDWPVAESQEYLGDVKKGIDYEKLSEGVGGRKKMSKSERKRLRQRQAEGAYSAGPQKISLGDVRHGAPIRSFHPVRRVATGTKKSSGVTGVQEDDAAMAARLEKEEREEAGIADDEDPAVKDNDWLFSSSILDQIATLLDLPSHKIRSTYHSTSFNLRATTLRLVVGQAQRYPTLALLDDHIGEPPGTAQSMVDSLCAISPAHRTVEDVHQAFKATAARPDATLDLLELLDVVQEASHGTQTDFLDPLARNSSKGDAVVVDVATKTQTAGPAEGTFVWTGEDDRVNGRPAYSGVAKRRIPQTQAQDSQSSDGRASNRTALQALRAGAASTSYPATHASSHAIPSSSDEQIGSLLFTAPSSNQVVSSAQKRAQECKAISEDYRARREECLRKASSAYRNRTSLPSASVSRSGVGRGASAAWYYADEARRLDAKARAWSLRAAQALVQDRVHTSRGDGSSRGGGDRIDLHGLTVHEALTITRDALAAWWAKSGSGNKMPLTIVTGVGRHSRGNVAVIRPAVLGMLKRDGWRVDENAGQGLITVRGLA</sequence>
<dbReference type="InterPro" id="IPR002625">
    <property type="entry name" value="Smr_dom"/>
</dbReference>
<evidence type="ECO:0000256" key="2">
    <source>
        <dbReference type="SAM" id="MobiDB-lite"/>
    </source>
</evidence>
<feature type="domain" description="Smr" evidence="3">
    <location>
        <begin position="682"/>
        <end position="761"/>
    </location>
</feature>
<dbReference type="InterPro" id="IPR052772">
    <property type="entry name" value="Endo/PolyKinase_Domain-Protein"/>
</dbReference>
<evidence type="ECO:0000313" key="4">
    <source>
        <dbReference type="EMBL" id="PWN93351.1"/>
    </source>
</evidence>
<evidence type="ECO:0000313" key="5">
    <source>
        <dbReference type="Proteomes" id="UP000245768"/>
    </source>
</evidence>
<feature type="compositionally biased region" description="Basic and acidic residues" evidence="2">
    <location>
        <begin position="124"/>
        <end position="135"/>
    </location>
</feature>